<comment type="caution">
    <text evidence="1">The sequence shown here is derived from an EMBL/GenBank/DDBJ whole genome shotgun (WGS) entry which is preliminary data.</text>
</comment>
<name>A0A8T0EWC3_ARGBR</name>
<dbReference type="EMBL" id="JABXBU010001863">
    <property type="protein sequence ID" value="KAF8782041.1"/>
    <property type="molecule type" value="Genomic_DNA"/>
</dbReference>
<gene>
    <name evidence="1" type="ORF">HNY73_012376</name>
</gene>
<reference evidence="1" key="1">
    <citation type="journal article" date="2020" name="bioRxiv">
        <title>Chromosome-level reference genome of the European wasp spider Argiope bruennichi: a resource for studies on range expansion and evolutionary adaptation.</title>
        <authorList>
            <person name="Sheffer M.M."/>
            <person name="Hoppe A."/>
            <person name="Krehenwinkel H."/>
            <person name="Uhl G."/>
            <person name="Kuss A.W."/>
            <person name="Jensen L."/>
            <person name="Jensen C."/>
            <person name="Gillespie R.G."/>
            <person name="Hoff K.J."/>
            <person name="Prost S."/>
        </authorList>
    </citation>
    <scope>NUCLEOTIDE SEQUENCE</scope>
</reference>
<evidence type="ECO:0000313" key="1">
    <source>
        <dbReference type="EMBL" id="KAF8782041.1"/>
    </source>
</evidence>
<sequence>MASHYVFTTEGHIFPLLKQSQLKLWNFGEDANGTELKISVSDTRHNVSNKTHSNCERIPDERQYLLPLKPKYMLQISQALGLES</sequence>
<proteinExistence type="predicted"/>
<dbReference type="AlphaFoldDB" id="A0A8T0EWC3"/>
<protein>
    <submittedName>
        <fullName evidence="1">ER degradation-enhancing like protein</fullName>
    </submittedName>
</protein>
<accession>A0A8T0EWC3</accession>
<dbReference type="Proteomes" id="UP000807504">
    <property type="component" value="Unassembled WGS sequence"/>
</dbReference>
<organism evidence="1 2">
    <name type="scientific">Argiope bruennichi</name>
    <name type="common">Wasp spider</name>
    <name type="synonym">Aranea bruennichi</name>
    <dbReference type="NCBI Taxonomy" id="94029"/>
    <lineage>
        <taxon>Eukaryota</taxon>
        <taxon>Metazoa</taxon>
        <taxon>Ecdysozoa</taxon>
        <taxon>Arthropoda</taxon>
        <taxon>Chelicerata</taxon>
        <taxon>Arachnida</taxon>
        <taxon>Araneae</taxon>
        <taxon>Araneomorphae</taxon>
        <taxon>Entelegynae</taxon>
        <taxon>Araneoidea</taxon>
        <taxon>Araneidae</taxon>
        <taxon>Argiope</taxon>
    </lineage>
</organism>
<evidence type="ECO:0000313" key="2">
    <source>
        <dbReference type="Proteomes" id="UP000807504"/>
    </source>
</evidence>
<keyword evidence="2" id="KW-1185">Reference proteome</keyword>
<reference evidence="1" key="2">
    <citation type="submission" date="2020-06" db="EMBL/GenBank/DDBJ databases">
        <authorList>
            <person name="Sheffer M."/>
        </authorList>
    </citation>
    <scope>NUCLEOTIDE SEQUENCE</scope>
</reference>